<evidence type="ECO:0000256" key="1">
    <source>
        <dbReference type="ARBA" id="ARBA00022519"/>
    </source>
</evidence>
<name>A0ABX4TUA9_PSEDL</name>
<comment type="caution">
    <text evidence="3">The sequence shown here is derived from an EMBL/GenBank/DDBJ whole genome shotgun (WGS) entry which is preliminary data.</text>
</comment>
<dbReference type="Pfam" id="PF00535">
    <property type="entry name" value="Glycos_transf_2"/>
    <property type="match status" value="1"/>
</dbReference>
<dbReference type="SUPFAM" id="SSF53448">
    <property type="entry name" value="Nucleotide-diphospho-sugar transferases"/>
    <property type="match status" value="1"/>
</dbReference>
<evidence type="ECO:0000313" key="4">
    <source>
        <dbReference type="Proteomes" id="UP000234744"/>
    </source>
</evidence>
<evidence type="ECO:0000313" key="3">
    <source>
        <dbReference type="EMBL" id="PLV07725.1"/>
    </source>
</evidence>
<keyword evidence="1" id="KW-1003">Cell membrane</keyword>
<keyword evidence="1" id="KW-0472">Membrane</keyword>
<dbReference type="Gene3D" id="3.90.550.10">
    <property type="entry name" value="Spore Coat Polysaccharide Biosynthesis Protein SpsA, Chain A"/>
    <property type="match status" value="1"/>
</dbReference>
<evidence type="ECO:0000259" key="2">
    <source>
        <dbReference type="Pfam" id="PF00535"/>
    </source>
</evidence>
<proteinExistence type="predicted"/>
<organism evidence="3 4">
    <name type="scientific">Pseudomonas plecoglossicida</name>
    <dbReference type="NCBI Taxonomy" id="70775"/>
    <lineage>
        <taxon>Bacteria</taxon>
        <taxon>Pseudomonadati</taxon>
        <taxon>Pseudomonadota</taxon>
        <taxon>Gammaproteobacteria</taxon>
        <taxon>Pseudomonadales</taxon>
        <taxon>Pseudomonadaceae</taxon>
        <taxon>Pseudomonas</taxon>
    </lineage>
</organism>
<dbReference type="CDD" id="cd00761">
    <property type="entry name" value="Glyco_tranf_GTA_type"/>
    <property type="match status" value="1"/>
</dbReference>
<keyword evidence="4" id="KW-1185">Reference proteome</keyword>
<dbReference type="InterPro" id="IPR029044">
    <property type="entry name" value="Nucleotide-diphossugar_trans"/>
</dbReference>
<gene>
    <name evidence="3" type="ORF">CXG47_27095</name>
</gene>
<keyword evidence="1" id="KW-0997">Cell inner membrane</keyword>
<dbReference type="RefSeq" id="WP_102084157.1">
    <property type="nucleotide sequence ID" value="NZ_PJCJ01000035.1"/>
</dbReference>
<protein>
    <recommendedName>
        <fullName evidence="2">Glycosyltransferase 2-like domain-containing protein</fullName>
    </recommendedName>
</protein>
<accession>A0ABX4TUA9</accession>
<feature type="domain" description="Glycosyltransferase 2-like" evidence="2">
    <location>
        <begin position="3"/>
        <end position="150"/>
    </location>
</feature>
<dbReference type="Proteomes" id="UP000234744">
    <property type="component" value="Unassembled WGS sequence"/>
</dbReference>
<dbReference type="InterPro" id="IPR050834">
    <property type="entry name" value="Glycosyltransf_2"/>
</dbReference>
<dbReference type="PANTHER" id="PTHR43685">
    <property type="entry name" value="GLYCOSYLTRANSFERASE"/>
    <property type="match status" value="1"/>
</dbReference>
<dbReference type="InterPro" id="IPR001173">
    <property type="entry name" value="Glyco_trans_2-like"/>
</dbReference>
<dbReference type="PANTHER" id="PTHR43685:SF11">
    <property type="entry name" value="GLYCOSYLTRANSFERASE TAGX-RELATED"/>
    <property type="match status" value="1"/>
</dbReference>
<dbReference type="EMBL" id="PJCJ01000035">
    <property type="protein sequence ID" value="PLV07725.1"/>
    <property type="molecule type" value="Genomic_DNA"/>
</dbReference>
<reference evidence="3 4" key="1">
    <citation type="submission" date="2017-12" db="EMBL/GenBank/DDBJ databases">
        <title>Detection of the carbapenemase gene blaVIM-5 in members of the Pseudomonas putida group isolated from polluted Nigerian wetlands.</title>
        <authorList>
            <person name="Adelowo O."/>
            <person name="Vollmers J."/>
            <person name="Maeusezahl I."/>
            <person name="Kaster A.-K."/>
            <person name="Mueller J.A."/>
        </authorList>
    </citation>
    <scope>NUCLEOTIDE SEQUENCE [LARGE SCALE GENOMIC DNA]</scope>
    <source>
        <strain evidence="3 4">MR69</strain>
    </source>
</reference>
<sequence length="301" mass="33589">MLTVVIPSYNHADYIIESLKAALEITVPGLKVLVVDDGSKDNSMGLVKEYLARHELGEIVRVVEKPNGGLVSSLNEAMKLIDSEFCWFVASDDILIPEGVLTVFNEIKANNGLGFVVGGGHYFDVGGGVGPVYNARHNRFFELSRAKREREMYTNYPSPILLQSTIFRTDALRRIGGWDPKLRLDDYPTFVKLLGIYGEKGRDFGFMPDVDCVCYRQHATNISKNLSSQLRMVRSVLLVLAPDNVRREAIANAAAYYSLNALKHAVFGYFVDLVRECDIEEVALSVLKMPIVAVQHIMAKK</sequence>